<reference evidence="2 3" key="1">
    <citation type="journal article" date="2015" name="Microbiome">
        <title>Genomic resolution of linkages in carbon, nitrogen, and sulfur cycling among widespread estuary sediment bacteria.</title>
        <authorList>
            <person name="Baker B.J."/>
            <person name="Lazar C.S."/>
            <person name="Teske A.P."/>
            <person name="Dick G.J."/>
        </authorList>
    </citation>
    <scope>NUCLEOTIDE SEQUENCE [LARGE SCALE GENOMIC DNA]</scope>
    <source>
        <strain evidence="2">SM23_40</strain>
    </source>
</reference>
<feature type="region of interest" description="Disordered" evidence="1">
    <location>
        <begin position="55"/>
        <end position="118"/>
    </location>
</feature>
<protein>
    <submittedName>
        <fullName evidence="2">Uncharacterized protein</fullName>
    </submittedName>
</protein>
<evidence type="ECO:0000256" key="1">
    <source>
        <dbReference type="SAM" id="MobiDB-lite"/>
    </source>
</evidence>
<name>A0A0S8G1T0_UNCT6</name>
<proteinExistence type="predicted"/>
<evidence type="ECO:0000313" key="2">
    <source>
        <dbReference type="EMBL" id="KPK66814.1"/>
    </source>
</evidence>
<dbReference type="AlphaFoldDB" id="A0A0S8G1T0"/>
<sequence length="254" mass="28259">MARAGLHSPGPQRSVRPACFPSHHAYRTADSRLEISNHLASAGLVVSDGTILQRARTQCQQKTPSREKYHRDGMGGRSQSRDAPVSWEQAEVKTTRTSGSTSRAASSPDRTKGKTFRAVFELRNTRQKHDLEGRGSPKSYRNPIFLAWEWQQALEHGHSPSRAALARKLDVSRARVTQVLRLLRLDQEVIDAVAALGDPLSSRIVTERRLRPIVDRQPKEQKMQIDALLRTRALPSGDSGGGHAIRQKKVSKQG</sequence>
<feature type="compositionally biased region" description="Low complexity" evidence="1">
    <location>
        <begin position="95"/>
        <end position="107"/>
    </location>
</feature>
<accession>A0A0S8G1T0</accession>
<comment type="caution">
    <text evidence="2">The sequence shown here is derived from an EMBL/GenBank/DDBJ whole genome shotgun (WGS) entry which is preliminary data.</text>
</comment>
<dbReference type="EMBL" id="LJUI01000159">
    <property type="protein sequence ID" value="KPK66814.1"/>
    <property type="molecule type" value="Genomic_DNA"/>
</dbReference>
<organism evidence="2 3">
    <name type="scientific">candidate division TA06 bacterium SM23_40</name>
    <dbReference type="NCBI Taxonomy" id="1703774"/>
    <lineage>
        <taxon>Bacteria</taxon>
        <taxon>Bacteria division TA06</taxon>
    </lineage>
</organism>
<feature type="compositionally biased region" description="Basic and acidic residues" evidence="1">
    <location>
        <begin position="64"/>
        <end position="74"/>
    </location>
</feature>
<dbReference type="Proteomes" id="UP000051717">
    <property type="component" value="Unassembled WGS sequence"/>
</dbReference>
<evidence type="ECO:0000313" key="3">
    <source>
        <dbReference type="Proteomes" id="UP000051717"/>
    </source>
</evidence>
<gene>
    <name evidence="2" type="ORF">AMJ82_11630</name>
</gene>
<dbReference type="Gene3D" id="1.10.10.2830">
    <property type="match status" value="1"/>
</dbReference>
<feature type="region of interest" description="Disordered" evidence="1">
    <location>
        <begin position="231"/>
        <end position="254"/>
    </location>
</feature>
<dbReference type="SUPFAM" id="SSF109709">
    <property type="entry name" value="KorB DNA-binding domain-like"/>
    <property type="match status" value="1"/>
</dbReference>
<feature type="compositionally biased region" description="Basic residues" evidence="1">
    <location>
        <begin position="245"/>
        <end position="254"/>
    </location>
</feature>